<dbReference type="OrthoDB" id="659at2759"/>
<evidence type="ECO:0000313" key="3">
    <source>
        <dbReference type="EMBL" id="KAJ7356198.1"/>
    </source>
</evidence>
<name>A0A9X0CJ92_9CNID</name>
<dbReference type="Gene3D" id="3.90.1580.10">
    <property type="entry name" value="paralog of FGE (formylglycine-generating enzyme)"/>
    <property type="match status" value="1"/>
</dbReference>
<evidence type="ECO:0000256" key="1">
    <source>
        <dbReference type="ARBA" id="ARBA00005310"/>
    </source>
</evidence>
<protein>
    <recommendedName>
        <fullName evidence="2">Sulfatase-modifying factor enzyme-like domain-containing protein</fullName>
    </recommendedName>
</protein>
<gene>
    <name evidence="3" type="ORF">OS493_025949</name>
</gene>
<dbReference type="InterPro" id="IPR016187">
    <property type="entry name" value="CTDL_fold"/>
</dbReference>
<proteinExistence type="inferred from homology"/>
<dbReference type="Pfam" id="PF03781">
    <property type="entry name" value="FGE-sulfatase"/>
    <property type="match status" value="1"/>
</dbReference>
<evidence type="ECO:0000259" key="2">
    <source>
        <dbReference type="Pfam" id="PF03781"/>
    </source>
</evidence>
<feature type="domain" description="Sulfatase-modifying factor enzyme-like" evidence="2">
    <location>
        <begin position="2"/>
        <end position="34"/>
    </location>
</feature>
<keyword evidence="4" id="KW-1185">Reference proteome</keyword>
<dbReference type="Proteomes" id="UP001163046">
    <property type="component" value="Unassembled WGS sequence"/>
</dbReference>
<organism evidence="3 4">
    <name type="scientific">Desmophyllum pertusum</name>
    <dbReference type="NCBI Taxonomy" id="174260"/>
    <lineage>
        <taxon>Eukaryota</taxon>
        <taxon>Metazoa</taxon>
        <taxon>Cnidaria</taxon>
        <taxon>Anthozoa</taxon>
        <taxon>Hexacorallia</taxon>
        <taxon>Scleractinia</taxon>
        <taxon>Caryophylliina</taxon>
        <taxon>Caryophylliidae</taxon>
        <taxon>Desmophyllum</taxon>
    </lineage>
</organism>
<sequence length="71" mass="7876">MDHPVIHISWNDAVAFCKWGGKGCPQKQSGNMPAELGYRTIFWSLLEIGNNACTMMLPDAKPFLQALVVKV</sequence>
<dbReference type="EMBL" id="MU827323">
    <property type="protein sequence ID" value="KAJ7356198.1"/>
    <property type="molecule type" value="Genomic_DNA"/>
</dbReference>
<dbReference type="InterPro" id="IPR042095">
    <property type="entry name" value="SUMF_sf"/>
</dbReference>
<comment type="similarity">
    <text evidence="1">Belongs to the sulfatase-modifying factor family.</text>
</comment>
<accession>A0A9X0CJ92</accession>
<dbReference type="InterPro" id="IPR005532">
    <property type="entry name" value="SUMF_dom"/>
</dbReference>
<comment type="caution">
    <text evidence="3">The sequence shown here is derived from an EMBL/GenBank/DDBJ whole genome shotgun (WGS) entry which is preliminary data.</text>
</comment>
<dbReference type="SUPFAM" id="SSF56436">
    <property type="entry name" value="C-type lectin-like"/>
    <property type="match status" value="1"/>
</dbReference>
<evidence type="ECO:0000313" key="4">
    <source>
        <dbReference type="Proteomes" id="UP001163046"/>
    </source>
</evidence>
<dbReference type="AlphaFoldDB" id="A0A9X0CJ92"/>
<reference evidence="3" key="1">
    <citation type="submission" date="2023-01" db="EMBL/GenBank/DDBJ databases">
        <title>Genome assembly of the deep-sea coral Lophelia pertusa.</title>
        <authorList>
            <person name="Herrera S."/>
            <person name="Cordes E."/>
        </authorList>
    </citation>
    <scope>NUCLEOTIDE SEQUENCE</scope>
    <source>
        <strain evidence="3">USNM1676648</strain>
        <tissue evidence="3">Polyp</tissue>
    </source>
</reference>